<feature type="transmembrane region" description="Helical" evidence="7">
    <location>
        <begin position="12"/>
        <end position="38"/>
    </location>
</feature>
<evidence type="ECO:0000256" key="4">
    <source>
        <dbReference type="ARBA" id="ARBA00022679"/>
    </source>
</evidence>
<dbReference type="SMART" id="SM00388">
    <property type="entry name" value="HisKA"/>
    <property type="match status" value="1"/>
</dbReference>
<evidence type="ECO:0000256" key="7">
    <source>
        <dbReference type="SAM" id="Phobius"/>
    </source>
</evidence>
<evidence type="ECO:0000256" key="6">
    <source>
        <dbReference type="ARBA" id="ARBA00023012"/>
    </source>
</evidence>
<dbReference type="InterPro" id="IPR035965">
    <property type="entry name" value="PAS-like_dom_sf"/>
</dbReference>
<dbReference type="SUPFAM" id="SSF55874">
    <property type="entry name" value="ATPase domain of HSP90 chaperone/DNA topoisomerase II/histidine kinase"/>
    <property type="match status" value="1"/>
</dbReference>
<feature type="domain" description="Histidine kinase" evidence="8">
    <location>
        <begin position="519"/>
        <end position="734"/>
    </location>
</feature>
<dbReference type="CDD" id="cd00075">
    <property type="entry name" value="HATPase"/>
    <property type="match status" value="1"/>
</dbReference>
<dbReference type="SMART" id="SM00387">
    <property type="entry name" value="HATPase_c"/>
    <property type="match status" value="1"/>
</dbReference>
<dbReference type="SUPFAM" id="SSF47384">
    <property type="entry name" value="Homodimeric domain of signal transducing histidine kinase"/>
    <property type="match status" value="1"/>
</dbReference>
<protein>
    <recommendedName>
        <fullName evidence="2">histidine kinase</fullName>
        <ecNumber evidence="2">2.7.13.3</ecNumber>
    </recommendedName>
</protein>
<dbReference type="Pfam" id="PF02518">
    <property type="entry name" value="HATPase_c"/>
    <property type="match status" value="1"/>
</dbReference>
<evidence type="ECO:0000259" key="9">
    <source>
        <dbReference type="PROSITE" id="PS50113"/>
    </source>
</evidence>
<dbReference type="Pfam" id="PF08448">
    <property type="entry name" value="PAS_4"/>
    <property type="match status" value="1"/>
</dbReference>
<dbReference type="GO" id="GO:0005524">
    <property type="term" value="F:ATP binding"/>
    <property type="evidence" value="ECO:0007669"/>
    <property type="project" value="UniProtKB-KW"/>
</dbReference>
<dbReference type="InterPro" id="IPR036890">
    <property type="entry name" value="HATPase_C_sf"/>
</dbReference>
<accession>A0ABW7H693</accession>
<dbReference type="InterPro" id="IPR050736">
    <property type="entry name" value="Sensor_HK_Regulatory"/>
</dbReference>
<dbReference type="InterPro" id="IPR005467">
    <property type="entry name" value="His_kinase_dom"/>
</dbReference>
<reference evidence="10 11" key="1">
    <citation type="submission" date="2024-08" db="EMBL/GenBank/DDBJ databases">
        <authorList>
            <person name="Lu H."/>
        </authorList>
    </citation>
    <scope>NUCLEOTIDE SEQUENCE [LARGE SCALE GENOMIC DNA]</scope>
    <source>
        <strain evidence="10 11">BYS78W</strain>
    </source>
</reference>
<keyword evidence="4" id="KW-0808">Transferase</keyword>
<keyword evidence="7" id="KW-0812">Transmembrane</keyword>
<keyword evidence="6" id="KW-0902">Two-component regulatory system</keyword>
<evidence type="ECO:0000259" key="8">
    <source>
        <dbReference type="PROSITE" id="PS50109"/>
    </source>
</evidence>
<evidence type="ECO:0000256" key="3">
    <source>
        <dbReference type="ARBA" id="ARBA00022553"/>
    </source>
</evidence>
<dbReference type="Gene3D" id="3.30.565.10">
    <property type="entry name" value="Histidine kinase-like ATPase, C-terminal domain"/>
    <property type="match status" value="1"/>
</dbReference>
<dbReference type="InterPro" id="IPR000014">
    <property type="entry name" value="PAS"/>
</dbReference>
<dbReference type="NCBIfam" id="TIGR00229">
    <property type="entry name" value="sensory_box"/>
    <property type="match status" value="1"/>
</dbReference>
<dbReference type="InterPro" id="IPR013656">
    <property type="entry name" value="PAS_4"/>
</dbReference>
<gene>
    <name evidence="10" type="ORF">ACG04R_01975</name>
</gene>
<dbReference type="InterPro" id="IPR000700">
    <property type="entry name" value="PAS-assoc_C"/>
</dbReference>
<evidence type="ECO:0000256" key="1">
    <source>
        <dbReference type="ARBA" id="ARBA00000085"/>
    </source>
</evidence>
<keyword evidence="11" id="KW-1185">Reference proteome</keyword>
<dbReference type="Pfam" id="PF00512">
    <property type="entry name" value="HisKA"/>
    <property type="match status" value="1"/>
</dbReference>
<dbReference type="SUPFAM" id="SSF55785">
    <property type="entry name" value="PYP-like sensor domain (PAS domain)"/>
    <property type="match status" value="2"/>
</dbReference>
<evidence type="ECO:0000256" key="2">
    <source>
        <dbReference type="ARBA" id="ARBA00012438"/>
    </source>
</evidence>
<dbReference type="RefSeq" id="WP_394406017.1">
    <property type="nucleotide sequence ID" value="NZ_JBIGIC010000001.1"/>
</dbReference>
<name>A0ABW7H693_9BURK</name>
<dbReference type="PROSITE" id="PS50113">
    <property type="entry name" value="PAC"/>
    <property type="match status" value="1"/>
</dbReference>
<comment type="catalytic activity">
    <reaction evidence="1">
        <text>ATP + protein L-histidine = ADP + protein N-phospho-L-histidine.</text>
        <dbReference type="EC" id="2.7.13.3"/>
    </reaction>
</comment>
<sequence>MSRFTALLPRSLVRRVLLLYVASLALLVTVAFAVFIVYEFGSTLDDAEADSQAMLATLAPVVADAAVIGDYDTIKRTLDRAIAHPLFERATFIDLKGGRLEVIRQDHPDISPPAWLVKRIAAQLEPVNAPINVGGRDYGVTRLTLWNERLAADIWQATRVALLFAVVGTLGGGVLVGWPLRRWLGQLDRVRDLGERLRLGGQGLQPMRTDEAPLEFQRTFEVVNQVAASLQAERAQAAVTLASIAEGVATLNRAGVVVLANPVLGRLLGSDNAAMLGQPIPQLLPELQLDPATTDGWRGRRFERGERVLEASLAPVRSDQGEPAGAVIVLRDVTEQQALEDRLRAELEARSHAMEAMSEMLGSAGSAPEGMRSGAIEQLSSQVGDMVTRLRRQTGQLHAIFNLSPDGFIAFDAERRVQFVSPACAFLTMLSDRNVLGQDEPGLEALLQSRFAQPDMQRPLRLQELRDTPRIVQMAKPMQRILSLALHDGGGAETPQLLHIRDISQQFELDRLKSEFMSTAAHELRTPMTSIYGFVELLLHREFSPERHRDLLQRVHRQSRAMIDILDELLDLSRIESRRALDFQFQPVCLGELLRQTLDDFGTPPGREPPALALAAEPLWVHVDASKLGQALRNLLSNAYKYSPGGGPVAMRLQPVDEEHVDIEVQDHGIGMTPEELEHVTERFYRADRSGAIPGTGLGMAIVKEIIELMDGSLELQSEPGRGTTATLRLRRIAAPAG</sequence>
<evidence type="ECO:0000256" key="5">
    <source>
        <dbReference type="ARBA" id="ARBA00022777"/>
    </source>
</evidence>
<dbReference type="PROSITE" id="PS50109">
    <property type="entry name" value="HIS_KIN"/>
    <property type="match status" value="1"/>
</dbReference>
<dbReference type="PRINTS" id="PR00344">
    <property type="entry name" value="BCTRLSENSOR"/>
</dbReference>
<dbReference type="Gene3D" id="1.10.287.130">
    <property type="match status" value="1"/>
</dbReference>
<evidence type="ECO:0000313" key="11">
    <source>
        <dbReference type="Proteomes" id="UP001606134"/>
    </source>
</evidence>
<keyword evidence="3" id="KW-0597">Phosphoprotein</keyword>
<dbReference type="Proteomes" id="UP001606134">
    <property type="component" value="Unassembled WGS sequence"/>
</dbReference>
<evidence type="ECO:0000313" key="10">
    <source>
        <dbReference type="EMBL" id="MFG6485419.1"/>
    </source>
</evidence>
<organism evidence="10 11">
    <name type="scientific">Pelomonas candidula</name>
    <dbReference type="NCBI Taxonomy" id="3299025"/>
    <lineage>
        <taxon>Bacteria</taxon>
        <taxon>Pseudomonadati</taxon>
        <taxon>Pseudomonadota</taxon>
        <taxon>Betaproteobacteria</taxon>
        <taxon>Burkholderiales</taxon>
        <taxon>Sphaerotilaceae</taxon>
        <taxon>Roseateles</taxon>
    </lineage>
</organism>
<keyword evidence="7" id="KW-1133">Transmembrane helix</keyword>
<keyword evidence="5" id="KW-0418">Kinase</keyword>
<feature type="domain" description="PAC" evidence="9">
    <location>
        <begin position="293"/>
        <end position="345"/>
    </location>
</feature>
<dbReference type="InterPro" id="IPR003661">
    <property type="entry name" value="HisK_dim/P_dom"/>
</dbReference>
<dbReference type="InterPro" id="IPR004358">
    <property type="entry name" value="Sig_transdc_His_kin-like_C"/>
</dbReference>
<dbReference type="EMBL" id="JBIGIC010000001">
    <property type="protein sequence ID" value="MFG6485419.1"/>
    <property type="molecule type" value="Genomic_DNA"/>
</dbReference>
<proteinExistence type="predicted"/>
<dbReference type="EC" id="2.7.13.3" evidence="2"/>
<dbReference type="InterPro" id="IPR036097">
    <property type="entry name" value="HisK_dim/P_sf"/>
</dbReference>
<keyword evidence="7" id="KW-0472">Membrane</keyword>
<dbReference type="SMART" id="SM00091">
    <property type="entry name" value="PAS"/>
    <property type="match status" value="2"/>
</dbReference>
<dbReference type="CDD" id="cd00082">
    <property type="entry name" value="HisKA"/>
    <property type="match status" value="1"/>
</dbReference>
<keyword evidence="10" id="KW-0067">ATP-binding</keyword>
<feature type="transmembrane region" description="Helical" evidence="7">
    <location>
        <begin position="160"/>
        <end position="180"/>
    </location>
</feature>
<dbReference type="PANTHER" id="PTHR43711:SF26">
    <property type="entry name" value="SENSOR HISTIDINE KINASE RCSC"/>
    <property type="match status" value="1"/>
</dbReference>
<keyword evidence="10" id="KW-0547">Nucleotide-binding</keyword>
<dbReference type="InterPro" id="IPR003594">
    <property type="entry name" value="HATPase_dom"/>
</dbReference>
<dbReference type="PANTHER" id="PTHR43711">
    <property type="entry name" value="TWO-COMPONENT HISTIDINE KINASE"/>
    <property type="match status" value="1"/>
</dbReference>
<dbReference type="Gene3D" id="3.30.450.20">
    <property type="entry name" value="PAS domain"/>
    <property type="match status" value="2"/>
</dbReference>
<comment type="caution">
    <text evidence="10">The sequence shown here is derived from an EMBL/GenBank/DDBJ whole genome shotgun (WGS) entry which is preliminary data.</text>
</comment>